<keyword evidence="2" id="KW-0547">Nucleotide-binding</keyword>
<feature type="domain" description="Helicase XPB/Ssl2 N-terminal" evidence="1">
    <location>
        <begin position="12"/>
        <end position="134"/>
    </location>
</feature>
<evidence type="ECO:0000313" key="3">
    <source>
        <dbReference type="Proteomes" id="UP001596298"/>
    </source>
</evidence>
<reference evidence="3" key="1">
    <citation type="journal article" date="2019" name="Int. J. Syst. Evol. Microbiol.">
        <title>The Global Catalogue of Microorganisms (GCM) 10K type strain sequencing project: providing services to taxonomists for standard genome sequencing and annotation.</title>
        <authorList>
            <consortium name="The Broad Institute Genomics Platform"/>
            <consortium name="The Broad Institute Genome Sequencing Center for Infectious Disease"/>
            <person name="Wu L."/>
            <person name="Ma J."/>
        </authorList>
    </citation>
    <scope>NUCLEOTIDE SEQUENCE [LARGE SCALE GENOMIC DNA]</scope>
    <source>
        <strain evidence="3">CCUG 58127</strain>
    </source>
</reference>
<gene>
    <name evidence="2" type="ORF">ACFQDH_01800</name>
</gene>
<keyword evidence="2" id="KW-0347">Helicase</keyword>
<protein>
    <submittedName>
        <fullName evidence="2">Helicase-associated domain-containing protein</fullName>
    </submittedName>
</protein>
<dbReference type="Proteomes" id="UP001596298">
    <property type="component" value="Unassembled WGS sequence"/>
</dbReference>
<dbReference type="GO" id="GO:0004386">
    <property type="term" value="F:helicase activity"/>
    <property type="evidence" value="ECO:0007669"/>
    <property type="project" value="UniProtKB-KW"/>
</dbReference>
<proteinExistence type="predicted"/>
<sequence length="194" mass="21020">MTTALPAPVDHLLLQADLTAVAPGPLTDELHALMQAAADVESRGGATVYRFTDKSIRRALDTGRSATELIEQLNVASPTPLPQPLEYLISDVARRHGQTRVGTAGCYLRNDDTAMLDAMSGDRNLSALQLRKIAPTVVISPRTRPRCWKCCASTGIRRLPRDRTGTSCMSEVSAHALRPHASISRHGSMPSPMR</sequence>
<evidence type="ECO:0000313" key="2">
    <source>
        <dbReference type="EMBL" id="MFC6704034.1"/>
    </source>
</evidence>
<organism evidence="2 3">
    <name type="scientific">Flexivirga alba</name>
    <dbReference type="NCBI Taxonomy" id="702742"/>
    <lineage>
        <taxon>Bacteria</taxon>
        <taxon>Bacillati</taxon>
        <taxon>Actinomycetota</taxon>
        <taxon>Actinomycetes</taxon>
        <taxon>Micrococcales</taxon>
        <taxon>Dermacoccaceae</taxon>
        <taxon>Flexivirga</taxon>
    </lineage>
</organism>
<dbReference type="RefSeq" id="WP_382404793.1">
    <property type="nucleotide sequence ID" value="NZ_JBHSWH010000001.1"/>
</dbReference>
<evidence type="ECO:0000259" key="1">
    <source>
        <dbReference type="Pfam" id="PF13625"/>
    </source>
</evidence>
<dbReference type="EMBL" id="JBHSWH010000001">
    <property type="protein sequence ID" value="MFC6704034.1"/>
    <property type="molecule type" value="Genomic_DNA"/>
</dbReference>
<accession>A0ABW2AB01</accession>
<comment type="caution">
    <text evidence="2">The sequence shown here is derived from an EMBL/GenBank/DDBJ whole genome shotgun (WGS) entry which is preliminary data.</text>
</comment>
<name>A0ABW2AB01_9MICO</name>
<keyword evidence="3" id="KW-1185">Reference proteome</keyword>
<dbReference type="InterPro" id="IPR032830">
    <property type="entry name" value="XPB/Ssl2_N"/>
</dbReference>
<keyword evidence="2" id="KW-0067">ATP-binding</keyword>
<dbReference type="Pfam" id="PF13625">
    <property type="entry name" value="Helicase_C_3"/>
    <property type="match status" value="1"/>
</dbReference>
<keyword evidence="2" id="KW-0378">Hydrolase</keyword>